<evidence type="ECO:0000313" key="4">
    <source>
        <dbReference type="EMBL" id="QEX22183.1"/>
    </source>
</evidence>
<dbReference type="OrthoDB" id="9807264at2"/>
<reference evidence="4 5" key="1">
    <citation type="submission" date="2019-08" db="EMBL/GenBank/DDBJ databases">
        <title>Hyperibacter terrae gen. nov., sp. nov. and Hyperibacter viscosus sp. nov., two new members in the family Rhodospirillaceae isolated from the rhizosphere of Hypericum perforatum.</title>
        <authorList>
            <person name="Noviana Z."/>
        </authorList>
    </citation>
    <scope>NUCLEOTIDE SEQUENCE [LARGE SCALE GENOMIC DNA]</scope>
    <source>
        <strain evidence="4 5">R5959</strain>
    </source>
</reference>
<dbReference type="InterPro" id="IPR005631">
    <property type="entry name" value="SDH"/>
</dbReference>
<keyword evidence="3" id="KW-0143">Chaperone</keyword>
<protein>
    <recommendedName>
        <fullName evidence="2">FAD assembly factor SdhE</fullName>
    </recommendedName>
</protein>
<dbReference type="EMBL" id="CP042582">
    <property type="protein sequence ID" value="QEX22183.1"/>
    <property type="molecule type" value="Genomic_DNA"/>
</dbReference>
<dbReference type="Proteomes" id="UP000325797">
    <property type="component" value="Chromosome"/>
</dbReference>
<dbReference type="PANTHER" id="PTHR12469:SF2">
    <property type="entry name" value="SUCCINATE DEHYDROGENASE ASSEMBLY FACTOR 2, MITOCHONDRIAL"/>
    <property type="match status" value="1"/>
</dbReference>
<proteinExistence type="inferred from homology"/>
<dbReference type="PANTHER" id="PTHR12469">
    <property type="entry name" value="PROTEIN EMI5 HOMOLOG, MITOCHONDRIAL"/>
    <property type="match status" value="1"/>
</dbReference>
<gene>
    <name evidence="4" type="ORF">FRZ61_21130</name>
</gene>
<dbReference type="InterPro" id="IPR036714">
    <property type="entry name" value="SDH_sf"/>
</dbReference>
<dbReference type="RefSeq" id="WP_151117314.1">
    <property type="nucleotide sequence ID" value="NZ_CP042582.1"/>
</dbReference>
<dbReference type="GO" id="GO:0006099">
    <property type="term" value="P:tricarboxylic acid cycle"/>
    <property type="evidence" value="ECO:0007669"/>
    <property type="project" value="TreeGrafter"/>
</dbReference>
<evidence type="ECO:0000256" key="1">
    <source>
        <dbReference type="ARBA" id="ARBA00008571"/>
    </source>
</evidence>
<organism evidence="4 5">
    <name type="scientific">Hypericibacter adhaerens</name>
    <dbReference type="NCBI Taxonomy" id="2602016"/>
    <lineage>
        <taxon>Bacteria</taxon>
        <taxon>Pseudomonadati</taxon>
        <taxon>Pseudomonadota</taxon>
        <taxon>Alphaproteobacteria</taxon>
        <taxon>Rhodospirillales</taxon>
        <taxon>Dongiaceae</taxon>
        <taxon>Hypericibacter</taxon>
    </lineage>
</organism>
<evidence type="ECO:0000256" key="3">
    <source>
        <dbReference type="ARBA" id="ARBA00023186"/>
    </source>
</evidence>
<dbReference type="KEGG" id="hadh:FRZ61_21130"/>
<dbReference type="SUPFAM" id="SSF109910">
    <property type="entry name" value="YgfY-like"/>
    <property type="match status" value="1"/>
</dbReference>
<dbReference type="Gene3D" id="1.10.150.250">
    <property type="entry name" value="Flavinator of succinate dehydrogenase"/>
    <property type="match status" value="1"/>
</dbReference>
<keyword evidence="5" id="KW-1185">Reference proteome</keyword>
<evidence type="ECO:0000313" key="5">
    <source>
        <dbReference type="Proteomes" id="UP000325797"/>
    </source>
</evidence>
<accession>A0A5J6MYZ8</accession>
<comment type="similarity">
    <text evidence="1">Belongs to the SdhE FAD assembly factor family.</text>
</comment>
<name>A0A5J6MYZ8_9PROT</name>
<evidence type="ECO:0000256" key="2">
    <source>
        <dbReference type="ARBA" id="ARBA00019418"/>
    </source>
</evidence>
<dbReference type="Pfam" id="PF03937">
    <property type="entry name" value="Sdh5"/>
    <property type="match status" value="1"/>
</dbReference>
<sequence>MSDQDRAQRVSRLRYRSWRRGTREMDLLLGPFADRHLPAMGEAELGAYERLLEQSDPDLMIWLTGQAAPPPELDSTLRALLQRAAEVIRQGSAIAAGQRKTNS</sequence>
<dbReference type="AlphaFoldDB" id="A0A5J6MYZ8"/>